<proteinExistence type="predicted"/>
<gene>
    <name evidence="2" type="ordered locus">CKC_03890</name>
</gene>
<dbReference type="RefSeq" id="WP_013462183.1">
    <property type="nucleotide sequence ID" value="NC_014774.1"/>
</dbReference>
<accession>E4UB48</accession>
<evidence type="ECO:0000259" key="1">
    <source>
        <dbReference type="Pfam" id="PF13884"/>
    </source>
</evidence>
<dbReference type="InterPro" id="IPR030392">
    <property type="entry name" value="S74_ICA"/>
</dbReference>
<dbReference type="HOGENOM" id="CLU_043537_2_0_5"/>
<dbReference type="EMBL" id="CP002371">
    <property type="protein sequence ID" value="ADR52527.1"/>
    <property type="molecule type" value="Genomic_DNA"/>
</dbReference>
<reference key="2">
    <citation type="submission" date="2010-11" db="EMBL/GenBank/DDBJ databases">
        <authorList>
            <person name="Lin H."/>
            <person name="Doddapaneni H.V."/>
            <person name="Lou B."/>
            <person name="Civerolo E.L."/>
            <person name="Chen C."/>
            <person name="Duan Y."/>
            <person name="Zhou L."/>
            <person name="Glynn J."/>
        </authorList>
    </citation>
    <scope>NUCLEOTIDE SEQUENCE</scope>
    <source>
        <strain>CLso-ZC1</strain>
    </source>
</reference>
<dbReference type="GeneID" id="96886234"/>
<dbReference type="AlphaFoldDB" id="E4UB48"/>
<name>E4UB48_LIBSC</name>
<evidence type="ECO:0000313" key="3">
    <source>
        <dbReference type="Proteomes" id="UP000007038"/>
    </source>
</evidence>
<dbReference type="KEGG" id="lso:CKC_03890"/>
<dbReference type="STRING" id="658172.CKC_03890"/>
<dbReference type="eggNOG" id="ENOG50305QB">
    <property type="taxonomic scope" value="Bacteria"/>
</dbReference>
<dbReference type="Proteomes" id="UP000007038">
    <property type="component" value="Chromosome"/>
</dbReference>
<feature type="domain" description="Peptidase S74" evidence="1">
    <location>
        <begin position="319"/>
        <end position="363"/>
    </location>
</feature>
<reference evidence="3" key="1">
    <citation type="submission" date="2010-11" db="EMBL/GenBank/DDBJ databases">
        <title>Complete genome sequence of Candidatus Liberibacter solanacearum CLso-ZC1.</title>
        <authorList>
            <person name="Lin H."/>
            <person name="Doddapaneni H.V."/>
            <person name="Lou B."/>
            <person name="Civerolo E.L."/>
            <person name="Chen C."/>
            <person name="Duan Y."/>
            <person name="Zhou L."/>
            <person name="Glynn J."/>
        </authorList>
    </citation>
    <scope>NUCLEOTIDE SEQUENCE [LARGE SCALE GENOMIC DNA]</scope>
    <source>
        <strain evidence="3">CLso-ZC1</strain>
    </source>
</reference>
<organism evidence="2 3">
    <name type="scientific">Liberibacter solanacearum (strain CLso-ZC1)</name>
    <dbReference type="NCBI Taxonomy" id="658172"/>
    <lineage>
        <taxon>Bacteria</taxon>
        <taxon>Pseudomonadati</taxon>
        <taxon>Pseudomonadota</taxon>
        <taxon>Alphaproteobacteria</taxon>
        <taxon>Hyphomicrobiales</taxon>
        <taxon>Rhizobiaceae</taxon>
        <taxon>Liberibacter</taxon>
    </lineage>
</organism>
<protein>
    <recommendedName>
        <fullName evidence="1">Peptidase S74 domain-containing protein</fullName>
    </recommendedName>
</protein>
<sequence length="389" mass="44909">MGKQQSFLSPDPKAVASMQLSENINNSLFNSSRANMNEITPDGILRYTQEGVDKMIDPFSGQELSIPRYSRSYELSPVAQDLYNRRNANHILFSNLLTQRLQNFMPSPQNNSMNLQQPLAIPDPAHNPIPEGTNHFSQPEQEEGILYDYGKNNGQQYENTLLDRLQPRLKQDREDLETRLSNQGLMPGSVSWNRTIDENNRKLNDARLAALLKSSEEQERLDNMREKQAYFHNFAQAQSHQQKIDQKQQALHEILSLMQTIPASKFPITQNNPIAITPVDYREISQNDYQNRFQEWKQRKQNIYDSINIGNKLVGSILSDRRMKRDIKPVGNLYQYRYVSDPKRTQRIGVMAQEINKIRPDAVVKNSQGLQSVDYGLLFNTSKILSPRK</sequence>
<evidence type="ECO:0000313" key="2">
    <source>
        <dbReference type="EMBL" id="ADR52527.1"/>
    </source>
</evidence>
<reference evidence="2 3" key="3">
    <citation type="journal article" date="2011" name="PLoS ONE">
        <title>The Complete Genome Sequence of 'Candidatus Liberibacter solanacearum', the Bacterium Associated with Potato Zebra Chip Disease.</title>
        <authorList>
            <person name="Lin H."/>
            <person name="Lou B."/>
            <person name="Glynn J.M."/>
            <person name="Doddapaneni H."/>
            <person name="Civerolo E.L."/>
            <person name="Chen C."/>
            <person name="Duan Y."/>
            <person name="Zhou L."/>
            <person name="Vahling C.M."/>
        </authorList>
    </citation>
    <scope>NUCLEOTIDE SEQUENCE [LARGE SCALE GENOMIC DNA]</scope>
    <source>
        <strain evidence="2 3">CLso-ZC1</strain>
    </source>
</reference>
<dbReference type="Pfam" id="PF13884">
    <property type="entry name" value="Peptidase_S74"/>
    <property type="match status" value="1"/>
</dbReference>